<dbReference type="SUPFAM" id="SSF53822">
    <property type="entry name" value="Periplasmic binding protein-like I"/>
    <property type="match status" value="1"/>
</dbReference>
<dbReference type="EMBL" id="BARS01058513">
    <property type="protein sequence ID" value="GAG49007.1"/>
    <property type="molecule type" value="Genomic_DNA"/>
</dbReference>
<feature type="non-terminal residue" evidence="1">
    <location>
        <position position="1"/>
    </location>
</feature>
<organism evidence="1">
    <name type="scientific">marine sediment metagenome</name>
    <dbReference type="NCBI Taxonomy" id="412755"/>
    <lineage>
        <taxon>unclassified sequences</taxon>
        <taxon>metagenomes</taxon>
        <taxon>ecological metagenomes</taxon>
    </lineage>
</organism>
<feature type="non-terminal residue" evidence="1">
    <location>
        <position position="96"/>
    </location>
</feature>
<evidence type="ECO:0008006" key="2">
    <source>
        <dbReference type="Google" id="ProtNLM"/>
    </source>
</evidence>
<reference evidence="1" key="1">
    <citation type="journal article" date="2014" name="Front. Microbiol.">
        <title>High frequency of phylogenetically diverse reductive dehalogenase-homologous genes in deep subseafloor sedimentary metagenomes.</title>
        <authorList>
            <person name="Kawai M."/>
            <person name="Futagami T."/>
            <person name="Toyoda A."/>
            <person name="Takaki Y."/>
            <person name="Nishi S."/>
            <person name="Hori S."/>
            <person name="Arai W."/>
            <person name="Tsubouchi T."/>
            <person name="Morono Y."/>
            <person name="Uchiyama I."/>
            <person name="Ito T."/>
            <person name="Fujiyama A."/>
            <person name="Inagaki F."/>
            <person name="Takami H."/>
        </authorList>
    </citation>
    <scope>NUCLEOTIDE SEQUENCE</scope>
    <source>
        <strain evidence="1">Expedition CK06-06</strain>
    </source>
</reference>
<gene>
    <name evidence="1" type="ORF">S01H1_85286</name>
</gene>
<proteinExistence type="predicted"/>
<accession>X0YQ56</accession>
<dbReference type="InterPro" id="IPR028082">
    <property type="entry name" value="Peripla_BP_I"/>
</dbReference>
<protein>
    <recommendedName>
        <fullName evidence="2">Receptor ligand binding region domain-containing protein</fullName>
    </recommendedName>
</protein>
<comment type="caution">
    <text evidence="1">The sequence shown here is derived from an EMBL/GenBank/DDBJ whole genome shotgun (WGS) entry which is preliminary data.</text>
</comment>
<sequence length="96" mass="10598">GFYEAADYDINWVLLNAVLEAGSQDALDVIPLIPTISNNMYGASGWCKLNDDDDRDIINYDVWGIDYVDGVPKFVRYGVFDGASGKVSWDTSLVTP</sequence>
<dbReference type="AlphaFoldDB" id="X0YQ56"/>
<name>X0YQ56_9ZZZZ</name>
<evidence type="ECO:0000313" key="1">
    <source>
        <dbReference type="EMBL" id="GAG49007.1"/>
    </source>
</evidence>